<dbReference type="Proteomes" id="UP001295469">
    <property type="component" value="Chromosome C04"/>
</dbReference>
<evidence type="ECO:0000313" key="2">
    <source>
        <dbReference type="EMBL" id="CAF1829185.1"/>
    </source>
</evidence>
<dbReference type="EMBL" id="HG994368">
    <property type="protein sequence ID" value="CAF1829185.1"/>
    <property type="molecule type" value="Genomic_DNA"/>
</dbReference>
<evidence type="ECO:0000256" key="1">
    <source>
        <dbReference type="SAM" id="MobiDB-lite"/>
    </source>
</evidence>
<reference evidence="2" key="1">
    <citation type="submission" date="2021-01" db="EMBL/GenBank/DDBJ databases">
        <authorList>
            <consortium name="Genoscope - CEA"/>
            <person name="William W."/>
        </authorList>
    </citation>
    <scope>NUCLEOTIDE SEQUENCE</scope>
</reference>
<proteinExistence type="predicted"/>
<gene>
    <name evidence="2" type="ORF">DARMORV10_C04P21190.1</name>
</gene>
<organism evidence="2">
    <name type="scientific">Brassica napus</name>
    <name type="common">Rape</name>
    <dbReference type="NCBI Taxonomy" id="3708"/>
    <lineage>
        <taxon>Eukaryota</taxon>
        <taxon>Viridiplantae</taxon>
        <taxon>Streptophyta</taxon>
        <taxon>Embryophyta</taxon>
        <taxon>Tracheophyta</taxon>
        <taxon>Spermatophyta</taxon>
        <taxon>Magnoliopsida</taxon>
        <taxon>eudicotyledons</taxon>
        <taxon>Gunneridae</taxon>
        <taxon>Pentapetalae</taxon>
        <taxon>rosids</taxon>
        <taxon>malvids</taxon>
        <taxon>Brassicales</taxon>
        <taxon>Brassicaceae</taxon>
        <taxon>Brassiceae</taxon>
        <taxon>Brassica</taxon>
    </lineage>
</organism>
<feature type="region of interest" description="Disordered" evidence="1">
    <location>
        <begin position="1"/>
        <end position="96"/>
    </location>
</feature>
<accession>A0A816JTP6</accession>
<dbReference type="AlphaFoldDB" id="A0A816JTP6"/>
<protein>
    <submittedName>
        <fullName evidence="2">(rape) hypothetical protein</fullName>
    </submittedName>
</protein>
<sequence>MTLERPLGRPTKVAPDPSDPLGGAPKSIRNHRPRGDLPRATHRGRRISHPLGATSQSDTRGRSRLYGETTRFKPGATSRSDPPRSLPKARRPLGSDMPRSLRVYCWVDFYFT</sequence>
<name>A0A816JTP6_BRANA</name>